<dbReference type="Pfam" id="PF00069">
    <property type="entry name" value="Pkinase"/>
    <property type="match status" value="1"/>
</dbReference>
<name>A0A5S6QAK5_TRIMR</name>
<dbReference type="Proteomes" id="UP000046395">
    <property type="component" value="Unassembled WGS sequence"/>
</dbReference>
<dbReference type="InterPro" id="IPR000719">
    <property type="entry name" value="Prot_kinase_dom"/>
</dbReference>
<accession>A0A5S6QAK5</accession>
<feature type="domain" description="Protein kinase" evidence="1">
    <location>
        <begin position="31"/>
        <end position="314"/>
    </location>
</feature>
<protein>
    <submittedName>
        <fullName evidence="3">Protein kinase domain-containing protein</fullName>
    </submittedName>
</protein>
<evidence type="ECO:0000313" key="2">
    <source>
        <dbReference type="Proteomes" id="UP000046395"/>
    </source>
</evidence>
<dbReference type="AlphaFoldDB" id="A0A5S6QAK5"/>
<keyword evidence="2" id="KW-1185">Reference proteome</keyword>
<dbReference type="GO" id="GO:0004672">
    <property type="term" value="F:protein kinase activity"/>
    <property type="evidence" value="ECO:0007669"/>
    <property type="project" value="InterPro"/>
</dbReference>
<sequence length="314" mass="35728">MMDVVPFDFRVNQNQVKSILNRALSLLPERYEFREVLGQGGQGIVISCKDKKLRKPVAIKTSIHGIQSNLQTEYEVMVAADSCAHLTSVVELTTVDDVEFLVMQHLGNDLLKDVMLQPLKRYSPLRTAHVAIEVLSAVKELHEIGYVHNDIKPSNFAFGLYPDVHGKLYLFDYGLCLRRVDGCPMLPSNRKAYDGRIYGTLEYASITAQMHQTCTVWDDLQCALYTLIELFAGSLPWANIVCPRTVLECKRNLNVDDIVRGKFYPLKRLEEYLRYGDRASIPDYEGIIKYFKDYATQAAVKSDAVWDGIFSEED</sequence>
<reference evidence="3" key="1">
    <citation type="submission" date="2019-12" db="UniProtKB">
        <authorList>
            <consortium name="WormBaseParasite"/>
        </authorList>
    </citation>
    <scope>IDENTIFICATION</scope>
</reference>
<evidence type="ECO:0000313" key="3">
    <source>
        <dbReference type="WBParaSite" id="TMUE_1000004223.1"/>
    </source>
</evidence>
<dbReference type="Gene3D" id="1.10.510.10">
    <property type="entry name" value="Transferase(Phosphotransferase) domain 1"/>
    <property type="match status" value="1"/>
</dbReference>
<dbReference type="STRING" id="70415.A0A5S6QAK5"/>
<dbReference type="SMART" id="SM00220">
    <property type="entry name" value="S_TKc"/>
    <property type="match status" value="1"/>
</dbReference>
<dbReference type="SUPFAM" id="SSF56112">
    <property type="entry name" value="Protein kinase-like (PK-like)"/>
    <property type="match status" value="1"/>
</dbReference>
<proteinExistence type="predicted"/>
<dbReference type="GO" id="GO:0005524">
    <property type="term" value="F:ATP binding"/>
    <property type="evidence" value="ECO:0007669"/>
    <property type="project" value="InterPro"/>
</dbReference>
<dbReference type="WBParaSite" id="TMUE_1000004223.1">
    <property type="protein sequence ID" value="TMUE_1000004223.1"/>
    <property type="gene ID" value="WBGene00294594"/>
</dbReference>
<organism evidence="2 3">
    <name type="scientific">Trichuris muris</name>
    <name type="common">Mouse whipworm</name>
    <dbReference type="NCBI Taxonomy" id="70415"/>
    <lineage>
        <taxon>Eukaryota</taxon>
        <taxon>Metazoa</taxon>
        <taxon>Ecdysozoa</taxon>
        <taxon>Nematoda</taxon>
        <taxon>Enoplea</taxon>
        <taxon>Dorylaimia</taxon>
        <taxon>Trichinellida</taxon>
        <taxon>Trichuridae</taxon>
        <taxon>Trichuris</taxon>
    </lineage>
</organism>
<dbReference type="InterPro" id="IPR050235">
    <property type="entry name" value="CK1_Ser-Thr_kinase"/>
</dbReference>
<dbReference type="PROSITE" id="PS50011">
    <property type="entry name" value="PROTEIN_KINASE_DOM"/>
    <property type="match status" value="1"/>
</dbReference>
<dbReference type="PANTHER" id="PTHR11909">
    <property type="entry name" value="CASEIN KINASE-RELATED"/>
    <property type="match status" value="1"/>
</dbReference>
<dbReference type="InterPro" id="IPR011009">
    <property type="entry name" value="Kinase-like_dom_sf"/>
</dbReference>
<evidence type="ECO:0000259" key="1">
    <source>
        <dbReference type="PROSITE" id="PS50011"/>
    </source>
</evidence>